<dbReference type="GO" id="GO:0046856">
    <property type="term" value="P:phosphatidylinositol dephosphorylation"/>
    <property type="evidence" value="ECO:0007669"/>
    <property type="project" value="InterPro"/>
</dbReference>
<dbReference type="InterPro" id="IPR036691">
    <property type="entry name" value="Endo/exonu/phosph_ase_sf"/>
</dbReference>
<dbReference type="SUPFAM" id="SSF56219">
    <property type="entry name" value="DNase I-like"/>
    <property type="match status" value="1"/>
</dbReference>
<dbReference type="Gene3D" id="3.60.10.10">
    <property type="entry name" value="Endonuclease/exonuclease/phosphatase"/>
    <property type="match status" value="2"/>
</dbReference>
<sequence length="456" mass="52381">MTNRVRWRVVTLTYNVNGRRPNETALEHLLADENLSQGEFVAIGLQECPPSDAMGTVPPEFTWSRHITNWMVSRGCVLIKTTYLASNRLLLFTKPEILRLIVRVNFRYMRSTMYGLAGFKGSIAVRIEFGGDQASLCFVTSHLFHSEKFYWKRVEQYKSSYSQCTFEDKDSKGPKFVVWMGDLNWRVDTTTDAEKVAREVSLMEGNSKSLTTYLYENDQLKRAMVLRHAFHHLVEGDVSFPPTYRLVGDVSFPPTYRLVVGTTQYDLERVPSWCDRILYKEHNEFQLLRYAANTRIKSSDHFPVIAEFECTMKAPVPLELVRFLSLRIWYSGVPLSCRFRYVKSFWAREGSYKDWVGIYADDITDVDNPLKFVLALTTFDEMFNGMIFLYSLFTYISIGSPSVVAEFSALEAGVYRAGYFSYNRGCLIGISEPFTVAPPLIDSSLYDTVISASESF</sequence>
<dbReference type="GO" id="GO:0060378">
    <property type="term" value="P:regulation of brood size"/>
    <property type="evidence" value="ECO:0007669"/>
    <property type="project" value="TreeGrafter"/>
</dbReference>
<dbReference type="GO" id="GO:0098793">
    <property type="term" value="C:presynapse"/>
    <property type="evidence" value="ECO:0007669"/>
    <property type="project" value="GOC"/>
</dbReference>
<dbReference type="InterPro" id="IPR000300">
    <property type="entry name" value="IPPc"/>
</dbReference>
<dbReference type="PANTHER" id="PTHR11200">
    <property type="entry name" value="INOSITOL 5-PHOSPHATASE"/>
    <property type="match status" value="1"/>
</dbReference>
<keyword evidence="2" id="KW-1185">Reference proteome</keyword>
<dbReference type="AlphaFoldDB" id="A0A1I7YCJ5"/>
<proteinExistence type="predicted"/>
<dbReference type="SMART" id="SM00128">
    <property type="entry name" value="IPPc"/>
    <property type="match status" value="1"/>
</dbReference>
<evidence type="ECO:0000259" key="1">
    <source>
        <dbReference type="SMART" id="SM00128"/>
    </source>
</evidence>
<dbReference type="Pfam" id="PF22669">
    <property type="entry name" value="Exo_endo_phos2"/>
    <property type="match status" value="2"/>
</dbReference>
<dbReference type="PANTHER" id="PTHR11200:SF295">
    <property type="entry name" value="INOSITOL POLYPHOSPHATE 5-PHOSPHATASE"/>
    <property type="match status" value="1"/>
</dbReference>
<accession>A0A1I7YCJ5</accession>
<dbReference type="InterPro" id="IPR046985">
    <property type="entry name" value="IP5"/>
</dbReference>
<dbReference type="WBParaSite" id="L893_g14950.t1">
    <property type="protein sequence ID" value="L893_g14950.t1"/>
    <property type="gene ID" value="L893_g14950"/>
</dbReference>
<feature type="domain" description="Inositol polyphosphate-related phosphatase" evidence="1">
    <location>
        <begin position="5"/>
        <end position="316"/>
    </location>
</feature>
<reference evidence="3" key="1">
    <citation type="submission" date="2016-11" db="UniProtKB">
        <authorList>
            <consortium name="WormBaseParasite"/>
        </authorList>
    </citation>
    <scope>IDENTIFICATION</scope>
</reference>
<evidence type="ECO:0000313" key="3">
    <source>
        <dbReference type="WBParaSite" id="L893_g14950.t1"/>
    </source>
</evidence>
<dbReference type="Gene3D" id="2.60.40.2840">
    <property type="match status" value="1"/>
</dbReference>
<evidence type="ECO:0000313" key="2">
    <source>
        <dbReference type="Proteomes" id="UP000095287"/>
    </source>
</evidence>
<dbReference type="GO" id="GO:0048488">
    <property type="term" value="P:synaptic vesicle endocytosis"/>
    <property type="evidence" value="ECO:0007669"/>
    <property type="project" value="TreeGrafter"/>
</dbReference>
<dbReference type="Proteomes" id="UP000095287">
    <property type="component" value="Unplaced"/>
</dbReference>
<name>A0A1I7YCJ5_9BILA</name>
<organism evidence="2 3">
    <name type="scientific">Steinernema glaseri</name>
    <dbReference type="NCBI Taxonomy" id="37863"/>
    <lineage>
        <taxon>Eukaryota</taxon>
        <taxon>Metazoa</taxon>
        <taxon>Ecdysozoa</taxon>
        <taxon>Nematoda</taxon>
        <taxon>Chromadorea</taxon>
        <taxon>Rhabditida</taxon>
        <taxon>Tylenchina</taxon>
        <taxon>Panagrolaimomorpha</taxon>
        <taxon>Strongyloidoidea</taxon>
        <taxon>Steinernematidae</taxon>
        <taxon>Steinernema</taxon>
    </lineage>
</organism>
<protein>
    <submittedName>
        <fullName evidence="3">IPPc domain-containing protein</fullName>
    </submittedName>
</protein>
<dbReference type="GO" id="GO:0004439">
    <property type="term" value="F:phosphatidylinositol-4,5-bisphosphate 5-phosphatase activity"/>
    <property type="evidence" value="ECO:0007669"/>
    <property type="project" value="TreeGrafter"/>
</dbReference>